<dbReference type="Pfam" id="PF13439">
    <property type="entry name" value="Glyco_transf_4"/>
    <property type="match status" value="1"/>
</dbReference>
<reference evidence="3 4" key="1">
    <citation type="submission" date="2018-01" db="EMBL/GenBank/DDBJ databases">
        <title>Complete genome sequence of Salinigranum rubrum GX10T, an extremely halophilic archaeon isolated from a marine solar saltern.</title>
        <authorList>
            <person name="Han S."/>
        </authorList>
    </citation>
    <scope>NUCLEOTIDE SEQUENCE [LARGE SCALE GENOMIC DNA]</scope>
    <source>
        <strain evidence="3 4">GX10</strain>
    </source>
</reference>
<keyword evidence="4" id="KW-1185">Reference proteome</keyword>
<dbReference type="AlphaFoldDB" id="A0A2I8VKX4"/>
<dbReference type="PANTHER" id="PTHR12526">
    <property type="entry name" value="GLYCOSYLTRANSFERASE"/>
    <property type="match status" value="1"/>
</dbReference>
<dbReference type="InterPro" id="IPR001296">
    <property type="entry name" value="Glyco_trans_1"/>
</dbReference>
<keyword evidence="3" id="KW-0808">Transferase</keyword>
<evidence type="ECO:0000313" key="4">
    <source>
        <dbReference type="Proteomes" id="UP000236584"/>
    </source>
</evidence>
<dbReference type="RefSeq" id="WP_103426269.1">
    <property type="nucleotide sequence ID" value="NZ_CP026309.1"/>
</dbReference>
<protein>
    <submittedName>
        <fullName evidence="3">Glycosyltransferase</fullName>
    </submittedName>
</protein>
<dbReference type="OrthoDB" id="132546at2157"/>
<dbReference type="GeneID" id="35593185"/>
<dbReference type="EMBL" id="CP026309">
    <property type="protein sequence ID" value="AUV82580.1"/>
    <property type="molecule type" value="Genomic_DNA"/>
</dbReference>
<organism evidence="3 4">
    <name type="scientific">Salinigranum rubrum</name>
    <dbReference type="NCBI Taxonomy" id="755307"/>
    <lineage>
        <taxon>Archaea</taxon>
        <taxon>Methanobacteriati</taxon>
        <taxon>Methanobacteriota</taxon>
        <taxon>Stenosarchaea group</taxon>
        <taxon>Halobacteria</taxon>
        <taxon>Halobacteriales</taxon>
        <taxon>Haloferacaceae</taxon>
        <taxon>Salinigranum</taxon>
    </lineage>
</organism>
<dbReference type="InterPro" id="IPR028098">
    <property type="entry name" value="Glyco_trans_4-like_N"/>
</dbReference>
<evidence type="ECO:0000313" key="3">
    <source>
        <dbReference type="EMBL" id="AUV82580.1"/>
    </source>
</evidence>
<dbReference type="KEGG" id="srub:C2R22_13800"/>
<evidence type="ECO:0000259" key="2">
    <source>
        <dbReference type="Pfam" id="PF13439"/>
    </source>
</evidence>
<dbReference type="CDD" id="cd03811">
    <property type="entry name" value="GT4_GT28_WabH-like"/>
    <property type="match status" value="1"/>
</dbReference>
<feature type="domain" description="Glycosyltransferase subfamily 4-like N-terminal" evidence="2">
    <location>
        <begin position="16"/>
        <end position="179"/>
    </location>
</feature>
<dbReference type="Gene3D" id="3.40.50.2000">
    <property type="entry name" value="Glycogen Phosphorylase B"/>
    <property type="match status" value="2"/>
</dbReference>
<dbReference type="GO" id="GO:0016757">
    <property type="term" value="F:glycosyltransferase activity"/>
    <property type="evidence" value="ECO:0007669"/>
    <property type="project" value="InterPro"/>
</dbReference>
<dbReference type="SUPFAM" id="SSF53756">
    <property type="entry name" value="UDP-Glycosyltransferase/glycogen phosphorylase"/>
    <property type="match status" value="1"/>
</dbReference>
<dbReference type="Pfam" id="PF00534">
    <property type="entry name" value="Glycos_transf_1"/>
    <property type="match status" value="1"/>
</dbReference>
<sequence>MSTSLHVSFFMAAPTYGGAQKVTITIANGLAERGHDVDLVVARLEGEFVSDISEEVTVVDLDAPSVPGIGLFAVIPRLRSYLAAENPAVMFACLTHANDVAVLASLGSNSSTHVAVTEHLAFGADTELKKRITSAMAKYLYRYADDVVTVSAGVAESVAANTHIDIADTTVLHNPIHVEEVKREAAASVDHDWFGSDDVSPIVSVGRLEPQKSLTTLLSAFDRVHDARPDTRLVVVGKGSERDRLVDRTERLGLSDVVDFPGFVDNPYAYMNGASVFALSSEFEGLPTVLIEALACGCTIVSTDCPHGPREILDDGTYGRLTPVGDPDALADGILQALDDPTPVERCLERADHFSMANSLDRYETYIRDVSDAR</sequence>
<feature type="domain" description="Glycosyl transferase family 1" evidence="1">
    <location>
        <begin position="202"/>
        <end position="351"/>
    </location>
</feature>
<accession>A0A2I8VKX4</accession>
<dbReference type="Proteomes" id="UP000236584">
    <property type="component" value="Chromosome"/>
</dbReference>
<proteinExistence type="predicted"/>
<evidence type="ECO:0000259" key="1">
    <source>
        <dbReference type="Pfam" id="PF00534"/>
    </source>
</evidence>
<name>A0A2I8VKX4_9EURY</name>
<gene>
    <name evidence="3" type="ORF">C2R22_13800</name>
</gene>